<dbReference type="RefSeq" id="WP_133792761.1">
    <property type="nucleotide sequence ID" value="NZ_SOCA01000001.1"/>
</dbReference>
<dbReference type="EMBL" id="SOCA01000001">
    <property type="protein sequence ID" value="TDU80763.1"/>
    <property type="molecule type" value="Genomic_DNA"/>
</dbReference>
<proteinExistence type="inferred from homology"/>
<dbReference type="Gene3D" id="3.30.1120.10">
    <property type="match status" value="1"/>
</dbReference>
<reference evidence="6 7" key="1">
    <citation type="submission" date="2019-03" db="EMBL/GenBank/DDBJ databases">
        <title>Genomic Encyclopedia of Archaeal and Bacterial Type Strains, Phase II (KMG-II): from individual species to whole genera.</title>
        <authorList>
            <person name="Goeker M."/>
        </authorList>
    </citation>
    <scope>NUCLEOTIDE SEQUENCE [LARGE SCALE GENOMIC DNA]</scope>
    <source>
        <strain evidence="6 7">ATCC 25309</strain>
    </source>
</reference>
<dbReference type="PANTHER" id="PTHR42693">
    <property type="entry name" value="ARYLSULFATASE FAMILY MEMBER"/>
    <property type="match status" value="1"/>
</dbReference>
<keyword evidence="4" id="KW-0106">Calcium</keyword>
<dbReference type="PROSITE" id="PS00523">
    <property type="entry name" value="SULFATASE_1"/>
    <property type="match status" value="1"/>
</dbReference>
<dbReference type="SUPFAM" id="SSF53649">
    <property type="entry name" value="Alkaline phosphatase-like"/>
    <property type="match status" value="1"/>
</dbReference>
<keyword evidence="7" id="KW-1185">Reference proteome</keyword>
<comment type="caution">
    <text evidence="6">The sequence shown here is derived from an EMBL/GenBank/DDBJ whole genome shotgun (WGS) entry which is preliminary data.</text>
</comment>
<evidence type="ECO:0000256" key="1">
    <source>
        <dbReference type="ARBA" id="ARBA00008779"/>
    </source>
</evidence>
<dbReference type="InterPro" id="IPR017850">
    <property type="entry name" value="Alkaline_phosphatase_core_sf"/>
</dbReference>
<dbReference type="PANTHER" id="PTHR42693:SF53">
    <property type="entry name" value="ENDO-4-O-SULFATASE"/>
    <property type="match status" value="1"/>
</dbReference>
<evidence type="ECO:0000259" key="5">
    <source>
        <dbReference type="Pfam" id="PF00884"/>
    </source>
</evidence>
<protein>
    <submittedName>
        <fullName evidence="6">Arylsulfatase A-like enzyme</fullName>
    </submittedName>
</protein>
<evidence type="ECO:0000313" key="7">
    <source>
        <dbReference type="Proteomes" id="UP000295662"/>
    </source>
</evidence>
<dbReference type="Pfam" id="PF00884">
    <property type="entry name" value="Sulfatase"/>
    <property type="match status" value="1"/>
</dbReference>
<sequence length="488" mass="53860">MRTFLTFGILCTVALVTGRALSQEVKPNIIFVMADDMGWGQTGYRGHPVLKTPNLDAMEENGLRFDRFYAGNPVCSPTRACVMTGRTNERTGVLTHGYGLRLQEKTIAQALKTKGYVTGHFGKWHLNGFKGPGAPVLAADPRSPGAFGFDEWLSATNFIDMDPYLGRNGVPEKMTGDSSELIVDEAVKFLDKHRASGKPMFTVIWYGTPHSPFKASDADRSAFADLDEESANHHGELVAMDRSIGTLRQKLREFGLEKNTLLVFCSDNGGLPNIQPNTTGGLRGNKGQVYEGGLRVPGIMEWPGVVKARVTQHPACVVDLFPTVADIVGLPDSSFIQPVDGVSLKPLFDGETGSREKPIFFRYGAKTAFVDNQYKLVANDLKAGPFELYDLESDAQETKDLSAEKPELMAKMKAAWQVWNESVDASFAGQDYPEGKVTPPDPESIFWFESEMYKPYVKEWTSYWAYTSFIESGGKEGKKGKKGKKSQE</sequence>
<evidence type="ECO:0000256" key="3">
    <source>
        <dbReference type="ARBA" id="ARBA00022801"/>
    </source>
</evidence>
<keyword evidence="3" id="KW-0378">Hydrolase</keyword>
<dbReference type="InterPro" id="IPR000917">
    <property type="entry name" value="Sulfatase_N"/>
</dbReference>
<dbReference type="Gene3D" id="3.40.720.10">
    <property type="entry name" value="Alkaline Phosphatase, subunit A"/>
    <property type="match status" value="1"/>
</dbReference>
<dbReference type="GO" id="GO:0046872">
    <property type="term" value="F:metal ion binding"/>
    <property type="evidence" value="ECO:0007669"/>
    <property type="project" value="UniProtKB-KW"/>
</dbReference>
<feature type="domain" description="Sulfatase N-terminal" evidence="5">
    <location>
        <begin position="27"/>
        <end position="329"/>
    </location>
</feature>
<accession>A0A4V3FI22</accession>
<evidence type="ECO:0000256" key="4">
    <source>
        <dbReference type="ARBA" id="ARBA00022837"/>
    </source>
</evidence>
<dbReference type="Proteomes" id="UP000295662">
    <property type="component" value="Unassembled WGS sequence"/>
</dbReference>
<organism evidence="6 7">
    <name type="scientific">Prosthecobacter fusiformis</name>
    <dbReference type="NCBI Taxonomy" id="48464"/>
    <lineage>
        <taxon>Bacteria</taxon>
        <taxon>Pseudomonadati</taxon>
        <taxon>Verrucomicrobiota</taxon>
        <taxon>Verrucomicrobiia</taxon>
        <taxon>Verrucomicrobiales</taxon>
        <taxon>Verrucomicrobiaceae</taxon>
        <taxon>Prosthecobacter</taxon>
    </lineage>
</organism>
<dbReference type="GO" id="GO:0004065">
    <property type="term" value="F:arylsulfatase activity"/>
    <property type="evidence" value="ECO:0007669"/>
    <property type="project" value="TreeGrafter"/>
</dbReference>
<evidence type="ECO:0000313" key="6">
    <source>
        <dbReference type="EMBL" id="TDU80763.1"/>
    </source>
</evidence>
<name>A0A4V3FI22_9BACT</name>
<dbReference type="OrthoDB" id="185654at2"/>
<dbReference type="InterPro" id="IPR050738">
    <property type="entry name" value="Sulfatase"/>
</dbReference>
<dbReference type="AlphaFoldDB" id="A0A4V3FI22"/>
<evidence type="ECO:0000256" key="2">
    <source>
        <dbReference type="ARBA" id="ARBA00022723"/>
    </source>
</evidence>
<keyword evidence="2" id="KW-0479">Metal-binding</keyword>
<gene>
    <name evidence="6" type="ORF">EI77_00060</name>
</gene>
<comment type="similarity">
    <text evidence="1">Belongs to the sulfatase family.</text>
</comment>
<dbReference type="InterPro" id="IPR024607">
    <property type="entry name" value="Sulfatase_CS"/>
</dbReference>